<dbReference type="SUPFAM" id="SSF53041">
    <property type="entry name" value="Resolvase-like"/>
    <property type="match status" value="1"/>
</dbReference>
<dbReference type="RefSeq" id="WP_188536773.1">
    <property type="nucleotide sequence ID" value="NZ_BMFT01000001.1"/>
</dbReference>
<dbReference type="InterPro" id="IPR006118">
    <property type="entry name" value="Recombinase_CS"/>
</dbReference>
<dbReference type="SMART" id="SM00857">
    <property type="entry name" value="Resolvase"/>
    <property type="match status" value="1"/>
</dbReference>
<dbReference type="PROSITE" id="PS51737">
    <property type="entry name" value="RECOMBINASE_DNA_BIND"/>
    <property type="match status" value="1"/>
</dbReference>
<feature type="domain" description="Resolvase/invertase-type recombinase catalytic" evidence="6">
    <location>
        <begin position="12"/>
        <end position="161"/>
    </location>
</feature>
<feature type="domain" description="Recombinase" evidence="7">
    <location>
        <begin position="169"/>
        <end position="310"/>
    </location>
</feature>
<accession>A0ABQ1Y905</accession>
<evidence type="ECO:0000313" key="9">
    <source>
        <dbReference type="Proteomes" id="UP000659344"/>
    </source>
</evidence>
<dbReference type="Pfam" id="PF13408">
    <property type="entry name" value="Zn_ribbon_recom"/>
    <property type="match status" value="1"/>
</dbReference>
<dbReference type="InterPro" id="IPR038109">
    <property type="entry name" value="DNA_bind_recomb_sf"/>
</dbReference>
<keyword evidence="3" id="KW-0233">DNA recombination</keyword>
<dbReference type="InterPro" id="IPR050639">
    <property type="entry name" value="SSR_resolvase"/>
</dbReference>
<evidence type="ECO:0000259" key="7">
    <source>
        <dbReference type="PROSITE" id="PS51737"/>
    </source>
</evidence>
<keyword evidence="9" id="KW-1185">Reference proteome</keyword>
<dbReference type="InterPro" id="IPR036162">
    <property type="entry name" value="Resolvase-like_N_sf"/>
</dbReference>
<protein>
    <submittedName>
        <fullName evidence="8">Integrase</fullName>
    </submittedName>
</protein>
<gene>
    <name evidence="8" type="primary">int</name>
    <name evidence="8" type="ORF">GCM10008013_12090</name>
</gene>
<feature type="coiled-coil region" evidence="5">
    <location>
        <begin position="457"/>
        <end position="484"/>
    </location>
</feature>
<dbReference type="CDD" id="cd00338">
    <property type="entry name" value="Ser_Recombinase"/>
    <property type="match status" value="1"/>
</dbReference>
<reference evidence="9" key="1">
    <citation type="journal article" date="2019" name="Int. J. Syst. Evol. Microbiol.">
        <title>The Global Catalogue of Microorganisms (GCM) 10K type strain sequencing project: providing services to taxonomists for standard genome sequencing and annotation.</title>
        <authorList>
            <consortium name="The Broad Institute Genomics Platform"/>
            <consortium name="The Broad Institute Genome Sequencing Center for Infectious Disease"/>
            <person name="Wu L."/>
            <person name="Ma J."/>
        </authorList>
    </citation>
    <scope>NUCLEOTIDE SEQUENCE [LARGE SCALE GENOMIC DNA]</scope>
    <source>
        <strain evidence="9">CGMCC 1.12769</strain>
    </source>
</reference>
<dbReference type="Pfam" id="PF00239">
    <property type="entry name" value="Resolvase"/>
    <property type="match status" value="1"/>
</dbReference>
<keyword evidence="5" id="KW-0175">Coiled coil</keyword>
<proteinExistence type="predicted"/>
<name>A0ABQ1Y905_9BACL</name>
<dbReference type="Gene3D" id="3.40.50.1390">
    <property type="entry name" value="Resolvase, N-terminal catalytic domain"/>
    <property type="match status" value="1"/>
</dbReference>
<dbReference type="PANTHER" id="PTHR30461">
    <property type="entry name" value="DNA-INVERTASE FROM LAMBDOID PROPHAGE"/>
    <property type="match status" value="1"/>
</dbReference>
<dbReference type="InterPro" id="IPR011109">
    <property type="entry name" value="DNA_bind_recombinase_dom"/>
</dbReference>
<evidence type="ECO:0000313" key="8">
    <source>
        <dbReference type="EMBL" id="GGH16965.1"/>
    </source>
</evidence>
<keyword evidence="2" id="KW-0238">DNA-binding</keyword>
<dbReference type="PROSITE" id="PS00397">
    <property type="entry name" value="RECOMBINASES_1"/>
    <property type="match status" value="1"/>
</dbReference>
<evidence type="ECO:0000256" key="1">
    <source>
        <dbReference type="ARBA" id="ARBA00022908"/>
    </source>
</evidence>
<evidence type="ECO:0000256" key="3">
    <source>
        <dbReference type="ARBA" id="ARBA00023172"/>
    </source>
</evidence>
<dbReference type="InterPro" id="IPR006119">
    <property type="entry name" value="Resolv_N"/>
</dbReference>
<feature type="active site" description="O-(5'-phospho-DNA)-serine intermediate" evidence="4">
    <location>
        <position position="20"/>
    </location>
</feature>
<dbReference type="Gene3D" id="3.90.1750.20">
    <property type="entry name" value="Putative Large Serine Recombinase, Chain B, Domain 2"/>
    <property type="match status" value="1"/>
</dbReference>
<dbReference type="PROSITE" id="PS51736">
    <property type="entry name" value="RECOMBINASES_3"/>
    <property type="match status" value="1"/>
</dbReference>
<sequence length="562" mass="64575">MFNFNEQSQFKDAVVYARVSSEDQQERETIETQIEYADKYSDLYNINIKDYYKDDGVSGHAHSLEERPDGKRLIEDAKAGKIKLVLIYNMKRLGRKARFILDAIYQLEQYGVAIRSMTEPFDTGTPTGRFVITLLAGQAEFDRDTLIETLWHGANRHARLGKWLGGIVPYGYRVNTEGFLEINEDPLPGKENLSEAGIVRLIYHLVSSQRMSTIKVADYLNDLKIPPSYIVHGRKVKKGLDRGKRKESTAGIWRPGRISTILKNTTYKGYHDYGKRSKREREIIRREVPAIVPEETWDIAQQTLRDNQFESVRNSKSQYMLRGLIKCGCCGITYMGTSFGSGPRNQNGKRIKKPFYICGGKRIYKGPILGKCPSKNIPCDWIEALVWEECVDFILNPGDALQELEDGMIVKRSETEDYKNEIFIIKKSIDDKETERQSILNLYRQKMITALDVEKQLQGIMQESINLENRIKELNALIEAEKHISIKFDSAEKLLLDFRSKIENDPPFEVKRQIIKALVKEITVITDGPEDGNSKRKKAEVKVRYNFEHAQGNLLTLVRADI</sequence>
<evidence type="ECO:0000256" key="2">
    <source>
        <dbReference type="ARBA" id="ARBA00023125"/>
    </source>
</evidence>
<dbReference type="EMBL" id="BMFT01000001">
    <property type="protein sequence ID" value="GGH16965.1"/>
    <property type="molecule type" value="Genomic_DNA"/>
</dbReference>
<comment type="caution">
    <text evidence="8">The sequence shown here is derived from an EMBL/GenBank/DDBJ whole genome shotgun (WGS) entry which is preliminary data.</text>
</comment>
<evidence type="ECO:0000256" key="4">
    <source>
        <dbReference type="PROSITE-ProRule" id="PRU10137"/>
    </source>
</evidence>
<dbReference type="Pfam" id="PF07508">
    <property type="entry name" value="Recombinase"/>
    <property type="match status" value="1"/>
</dbReference>
<dbReference type="Proteomes" id="UP000659344">
    <property type="component" value="Unassembled WGS sequence"/>
</dbReference>
<evidence type="ECO:0000259" key="6">
    <source>
        <dbReference type="PROSITE" id="PS51736"/>
    </source>
</evidence>
<dbReference type="PANTHER" id="PTHR30461:SF23">
    <property type="entry name" value="DNA RECOMBINASE-RELATED"/>
    <property type="match status" value="1"/>
</dbReference>
<evidence type="ECO:0000256" key="5">
    <source>
        <dbReference type="SAM" id="Coils"/>
    </source>
</evidence>
<organism evidence="8 9">
    <name type="scientific">Paenibacillus segetis</name>
    <dbReference type="NCBI Taxonomy" id="1325360"/>
    <lineage>
        <taxon>Bacteria</taxon>
        <taxon>Bacillati</taxon>
        <taxon>Bacillota</taxon>
        <taxon>Bacilli</taxon>
        <taxon>Bacillales</taxon>
        <taxon>Paenibacillaceae</taxon>
        <taxon>Paenibacillus</taxon>
    </lineage>
</organism>
<dbReference type="InterPro" id="IPR025827">
    <property type="entry name" value="Zn_ribbon_recom_dom"/>
</dbReference>
<keyword evidence="1" id="KW-0229">DNA integration</keyword>